<dbReference type="GO" id="GO:0008168">
    <property type="term" value="F:methyltransferase activity"/>
    <property type="evidence" value="ECO:0007669"/>
    <property type="project" value="UniProtKB-KW"/>
</dbReference>
<dbReference type="InterPro" id="IPR018117">
    <property type="entry name" value="C5_DNA_meth_AS"/>
</dbReference>
<evidence type="ECO:0000313" key="4">
    <source>
        <dbReference type="EMBL" id="QHU31220.1"/>
    </source>
</evidence>
<dbReference type="InterPro" id="IPR001525">
    <property type="entry name" value="C5_MeTfrase"/>
</dbReference>
<evidence type="ECO:0000256" key="2">
    <source>
        <dbReference type="ARBA" id="ARBA00022679"/>
    </source>
</evidence>
<evidence type="ECO:0000256" key="1">
    <source>
        <dbReference type="ARBA" id="ARBA00022603"/>
    </source>
</evidence>
<dbReference type="AlphaFoldDB" id="A0A6C0LLL7"/>
<dbReference type="NCBIfam" id="TIGR00675">
    <property type="entry name" value="dcm"/>
    <property type="match status" value="1"/>
</dbReference>
<dbReference type="PRINTS" id="PR00105">
    <property type="entry name" value="C5METTRFRASE"/>
</dbReference>
<sequence>MDCSTKTHKFIDLFCGIGGFHQAFANMNGECVFACDIDEKCRTIYEKNYGIKPHGDITKINIDEIPYFDVLCGGFPCQPFSKAGYQKGFDDNRGNLFFNICDIIKKHKPKYILLENVRNLASHDGGNTWKVIYEAIDTLGYYTYEMPVILNTLHFNIPQNRERVIIMCKRKDLGELKALPSIPKHPKLTLTKHLKDFLLCDEEDTKKYQIDGKLKEVASVWDAFIRLLIDNNIDIPKYPLWTDWWDNVYEKDDIFYNKYRSWIDKNRDFYDKNKNVLEGWLTSSRENKSWTGSVRKFEWQGGDLLCDDSMNSVLWSARGSGIRVKRCDYIPTLVAMAMIPVYGPERRKLTPRELLRLQSFPDTFQYNEKNIYKQVGNSVNVRMIERCARFLIDDEPLFT</sequence>
<reference evidence="4" key="1">
    <citation type="journal article" date="2020" name="Nature">
        <title>Giant virus diversity and host interactions through global metagenomics.</title>
        <authorList>
            <person name="Schulz F."/>
            <person name="Roux S."/>
            <person name="Paez-Espino D."/>
            <person name="Jungbluth S."/>
            <person name="Walsh D.A."/>
            <person name="Denef V.J."/>
            <person name="McMahon K.D."/>
            <person name="Konstantinidis K.T."/>
            <person name="Eloe-Fadrosh E.A."/>
            <person name="Kyrpides N.C."/>
            <person name="Woyke T."/>
        </authorList>
    </citation>
    <scope>NUCLEOTIDE SEQUENCE</scope>
    <source>
        <strain evidence="4">GVMAG-M-3300027963-21</strain>
    </source>
</reference>
<proteinExistence type="predicted"/>
<dbReference type="SUPFAM" id="SSF53335">
    <property type="entry name" value="S-adenosyl-L-methionine-dependent methyltransferases"/>
    <property type="match status" value="1"/>
</dbReference>
<keyword evidence="2" id="KW-0808">Transferase</keyword>
<dbReference type="InterPro" id="IPR050750">
    <property type="entry name" value="C5-MTase"/>
</dbReference>
<dbReference type="PANTHER" id="PTHR46098">
    <property type="entry name" value="TRNA (CYTOSINE(38)-C(5))-METHYLTRANSFERASE"/>
    <property type="match status" value="1"/>
</dbReference>
<dbReference type="EMBL" id="MN740525">
    <property type="protein sequence ID" value="QHU31220.1"/>
    <property type="molecule type" value="Genomic_DNA"/>
</dbReference>
<dbReference type="PANTHER" id="PTHR46098:SF1">
    <property type="entry name" value="TRNA (CYTOSINE(38)-C(5))-METHYLTRANSFERASE"/>
    <property type="match status" value="1"/>
</dbReference>
<keyword evidence="3" id="KW-0949">S-adenosyl-L-methionine</keyword>
<dbReference type="PROSITE" id="PS51679">
    <property type="entry name" value="SAM_MT_C5"/>
    <property type="match status" value="1"/>
</dbReference>
<name>A0A6C0LLL7_9ZZZZ</name>
<dbReference type="CDD" id="cd00315">
    <property type="entry name" value="Cyt_C5_DNA_methylase"/>
    <property type="match status" value="1"/>
</dbReference>
<dbReference type="Pfam" id="PF00145">
    <property type="entry name" value="DNA_methylase"/>
    <property type="match status" value="1"/>
</dbReference>
<dbReference type="PROSITE" id="PS00094">
    <property type="entry name" value="C5_MTASE_1"/>
    <property type="match status" value="1"/>
</dbReference>
<organism evidence="4">
    <name type="scientific">viral metagenome</name>
    <dbReference type="NCBI Taxonomy" id="1070528"/>
    <lineage>
        <taxon>unclassified sequences</taxon>
        <taxon>metagenomes</taxon>
        <taxon>organismal metagenomes</taxon>
    </lineage>
</organism>
<dbReference type="InterPro" id="IPR029063">
    <property type="entry name" value="SAM-dependent_MTases_sf"/>
</dbReference>
<accession>A0A6C0LLL7</accession>
<dbReference type="Gene3D" id="3.40.50.150">
    <property type="entry name" value="Vaccinia Virus protein VP39"/>
    <property type="match status" value="1"/>
</dbReference>
<evidence type="ECO:0000256" key="3">
    <source>
        <dbReference type="ARBA" id="ARBA00022691"/>
    </source>
</evidence>
<keyword evidence="1" id="KW-0489">Methyltransferase</keyword>
<protein>
    <recommendedName>
        <fullName evidence="5">DNA (cytosine-5-)-methyltransferase</fullName>
    </recommendedName>
</protein>
<evidence type="ECO:0008006" key="5">
    <source>
        <dbReference type="Google" id="ProtNLM"/>
    </source>
</evidence>
<dbReference type="GO" id="GO:0032259">
    <property type="term" value="P:methylation"/>
    <property type="evidence" value="ECO:0007669"/>
    <property type="project" value="UniProtKB-KW"/>
</dbReference>
<dbReference type="Gene3D" id="3.90.120.10">
    <property type="entry name" value="DNA Methylase, subunit A, domain 2"/>
    <property type="match status" value="1"/>
</dbReference>